<organism evidence="2 3">
    <name type="scientific">Symbiodinium natans</name>
    <dbReference type="NCBI Taxonomy" id="878477"/>
    <lineage>
        <taxon>Eukaryota</taxon>
        <taxon>Sar</taxon>
        <taxon>Alveolata</taxon>
        <taxon>Dinophyceae</taxon>
        <taxon>Suessiales</taxon>
        <taxon>Symbiodiniaceae</taxon>
        <taxon>Symbiodinium</taxon>
    </lineage>
</organism>
<comment type="caution">
    <text evidence="2">The sequence shown here is derived from an EMBL/GenBank/DDBJ whole genome shotgun (WGS) entry which is preliminary data.</text>
</comment>
<evidence type="ECO:0000256" key="1">
    <source>
        <dbReference type="SAM" id="SignalP"/>
    </source>
</evidence>
<dbReference type="EMBL" id="CAJNDS010002540">
    <property type="protein sequence ID" value="CAE7518265.1"/>
    <property type="molecule type" value="Genomic_DNA"/>
</dbReference>
<feature type="chain" id="PRO_5032345978" evidence="1">
    <location>
        <begin position="16"/>
        <end position="566"/>
    </location>
</feature>
<evidence type="ECO:0000313" key="3">
    <source>
        <dbReference type="Proteomes" id="UP000604046"/>
    </source>
</evidence>
<dbReference type="OrthoDB" id="434906at2759"/>
<accession>A0A812TF68</accession>
<reference evidence="2" key="1">
    <citation type="submission" date="2021-02" db="EMBL/GenBank/DDBJ databases">
        <authorList>
            <person name="Dougan E. K."/>
            <person name="Rhodes N."/>
            <person name="Thang M."/>
            <person name="Chan C."/>
        </authorList>
    </citation>
    <scope>NUCLEOTIDE SEQUENCE</scope>
</reference>
<dbReference type="AlphaFoldDB" id="A0A812TF68"/>
<feature type="signal peptide" evidence="1">
    <location>
        <begin position="1"/>
        <end position="15"/>
    </location>
</feature>
<name>A0A812TF68_9DINO</name>
<dbReference type="Proteomes" id="UP000604046">
    <property type="component" value="Unassembled WGS sequence"/>
</dbReference>
<sequence>MRIGFLLAALPLPLAERTRFIANEGLEFPQSCESGLLELNGIYEISARVKFEKSCTLRGSPGTSIELAQQLLVLGDLTLEGHLQITASAENDDTCLVVPTGILTIATDELVISRCTSFGSITAQNLHIRGHMQILDSYSARDGGGIRVLESVVQHTGILTFANCSSKRSGGAVHVQGSYEQLGGSASFVNCTSGDESDVEAASQDTKTDGGGGLSVGEMFRQQGGVMRFEACRSIFNGGGLQVRVGKQPKLSVKLLQAGRMSFSACAAGRRGGGASVNGPVQLKGSMVFDACKAGLGPGGGLHVSDFMELSGSLTATSCSAGLEDGGGLHVAHGLRQTAGSMRFYNCSTVKKGGGIKVARGGMKLTGGDRSFDNCSAGVSGGGLYVHYEGVQLIGSISFRSCSAKREGGAAFVQYGGFHQSSEALQDSVSCLNCSAGSRSGALYVGGSASFSSPVLLSQCRDSSSTPFAVAGPLELRYVHISEKGEQHACITADAMNVSKANCTSAGQCEFTSKQPNVSRLLCKQGRGRTDDVSQGSVIPAHSSRLSQSHPDLLIVLAFRKMSLSR</sequence>
<gene>
    <name evidence="2" type="primary">CCR4</name>
    <name evidence="2" type="ORF">SNAT2548_LOCUS29006</name>
</gene>
<proteinExistence type="predicted"/>
<keyword evidence="3" id="KW-1185">Reference proteome</keyword>
<protein>
    <submittedName>
        <fullName evidence="2">CCR4 protein</fullName>
    </submittedName>
</protein>
<evidence type="ECO:0000313" key="2">
    <source>
        <dbReference type="EMBL" id="CAE7518265.1"/>
    </source>
</evidence>
<keyword evidence="1" id="KW-0732">Signal</keyword>